<reference evidence="2" key="1">
    <citation type="journal article" date="2022" name="Int. J. Mol. Sci.">
        <title>Draft Genome of Tanacetum Coccineum: Genomic Comparison of Closely Related Tanacetum-Family Plants.</title>
        <authorList>
            <person name="Yamashiro T."/>
            <person name="Shiraishi A."/>
            <person name="Nakayama K."/>
            <person name="Satake H."/>
        </authorList>
    </citation>
    <scope>NUCLEOTIDE SEQUENCE</scope>
</reference>
<dbReference type="EMBL" id="BQNB010010332">
    <property type="protein sequence ID" value="GJS75832.1"/>
    <property type="molecule type" value="Genomic_DNA"/>
</dbReference>
<dbReference type="Proteomes" id="UP001151760">
    <property type="component" value="Unassembled WGS sequence"/>
</dbReference>
<feature type="compositionally biased region" description="Basic and acidic residues" evidence="1">
    <location>
        <begin position="48"/>
        <end position="57"/>
    </location>
</feature>
<accession>A0ABQ4YFW2</accession>
<evidence type="ECO:0000256" key="1">
    <source>
        <dbReference type="SAM" id="MobiDB-lite"/>
    </source>
</evidence>
<keyword evidence="3" id="KW-1185">Reference proteome</keyword>
<organism evidence="2 3">
    <name type="scientific">Tanacetum coccineum</name>
    <dbReference type="NCBI Taxonomy" id="301880"/>
    <lineage>
        <taxon>Eukaryota</taxon>
        <taxon>Viridiplantae</taxon>
        <taxon>Streptophyta</taxon>
        <taxon>Embryophyta</taxon>
        <taxon>Tracheophyta</taxon>
        <taxon>Spermatophyta</taxon>
        <taxon>Magnoliopsida</taxon>
        <taxon>eudicotyledons</taxon>
        <taxon>Gunneridae</taxon>
        <taxon>Pentapetalae</taxon>
        <taxon>asterids</taxon>
        <taxon>campanulids</taxon>
        <taxon>Asterales</taxon>
        <taxon>Asteraceae</taxon>
        <taxon>Asteroideae</taxon>
        <taxon>Anthemideae</taxon>
        <taxon>Anthemidinae</taxon>
        <taxon>Tanacetum</taxon>
    </lineage>
</organism>
<evidence type="ECO:0000313" key="2">
    <source>
        <dbReference type="EMBL" id="GJS75832.1"/>
    </source>
</evidence>
<feature type="compositionally biased region" description="Pro residues" evidence="1">
    <location>
        <begin position="58"/>
        <end position="68"/>
    </location>
</feature>
<protein>
    <submittedName>
        <fullName evidence="2">Uncharacterized protein</fullName>
    </submittedName>
</protein>
<gene>
    <name evidence="2" type="ORF">Tco_0725713</name>
</gene>
<sequence length="295" mass="32495">MNVPVPLDHFPINALISKVLSFMVKKGKHFSGKVTPLFASMLVQPTDDEGKQSKRPSEPQPIPSPPHPSEANVEPQSDPSPRPSPTIHILDSIPEDSGGNHGDQAKQIKHLKAQIKKLKKQAKPVIAHHKAWGRKPAKVEPSVHKDLAFDVLADDTLDYMESENAQDVGRTRNVVSEEKETVGNGVSTEDAKEVSTDRPDEGTVDQTEGRSATPTTPTPTPTTFRDDETIAQVLLNMSQAKAVSREKEKGVELKDVENIERPRPTLTRSLLTLKPLPKIDPKTKGKKILKRMIVI</sequence>
<comment type="caution">
    <text evidence="2">The sequence shown here is derived from an EMBL/GenBank/DDBJ whole genome shotgun (WGS) entry which is preliminary data.</text>
</comment>
<name>A0ABQ4YFW2_9ASTR</name>
<reference evidence="2" key="2">
    <citation type="submission" date="2022-01" db="EMBL/GenBank/DDBJ databases">
        <authorList>
            <person name="Yamashiro T."/>
            <person name="Shiraishi A."/>
            <person name="Satake H."/>
            <person name="Nakayama K."/>
        </authorList>
    </citation>
    <scope>NUCLEOTIDE SEQUENCE</scope>
</reference>
<feature type="compositionally biased region" description="Basic and acidic residues" evidence="1">
    <location>
        <begin position="189"/>
        <end position="201"/>
    </location>
</feature>
<feature type="region of interest" description="Disordered" evidence="1">
    <location>
        <begin position="162"/>
        <end position="226"/>
    </location>
</feature>
<proteinExistence type="predicted"/>
<feature type="region of interest" description="Disordered" evidence="1">
    <location>
        <begin position="46"/>
        <end position="106"/>
    </location>
</feature>
<evidence type="ECO:0000313" key="3">
    <source>
        <dbReference type="Proteomes" id="UP001151760"/>
    </source>
</evidence>